<proteinExistence type="predicted"/>
<dbReference type="EMBL" id="LDEV01001980">
    <property type="protein sequence ID" value="KLJ10559.1"/>
    <property type="molecule type" value="Genomic_DNA"/>
</dbReference>
<feature type="transmembrane region" description="Helical" evidence="2">
    <location>
        <begin position="276"/>
        <end position="296"/>
    </location>
</feature>
<comment type="caution">
    <text evidence="3">The sequence shown here is derived from an EMBL/GenBank/DDBJ whole genome shotgun (WGS) entry which is preliminary data.</text>
</comment>
<dbReference type="STRING" id="2060906.A0A0H1BGC6"/>
<reference evidence="4" key="1">
    <citation type="journal article" date="2015" name="PLoS Genet.">
        <title>The dynamic genome and transcriptome of the human fungal pathogen Blastomyces and close relative Emmonsia.</title>
        <authorList>
            <person name="Munoz J.F."/>
            <person name="Gauthier G.M."/>
            <person name="Desjardins C.A."/>
            <person name="Gallo J.E."/>
            <person name="Holder J."/>
            <person name="Sullivan T.D."/>
            <person name="Marty A.J."/>
            <person name="Carmen J.C."/>
            <person name="Chen Z."/>
            <person name="Ding L."/>
            <person name="Gujja S."/>
            <person name="Magrini V."/>
            <person name="Misas E."/>
            <person name="Mitreva M."/>
            <person name="Priest M."/>
            <person name="Saif S."/>
            <person name="Whiston E.A."/>
            <person name="Young S."/>
            <person name="Zeng Q."/>
            <person name="Goldman W.E."/>
            <person name="Mardis E.R."/>
            <person name="Taylor J.W."/>
            <person name="McEwen J.G."/>
            <person name="Clay O.K."/>
            <person name="Klein B.S."/>
            <person name="Cuomo C.A."/>
        </authorList>
    </citation>
    <scope>NUCLEOTIDE SEQUENCE [LARGE SCALE GENOMIC DNA]</scope>
    <source>
        <strain evidence="4">UAMH 139</strain>
    </source>
</reference>
<dbReference type="InterPro" id="IPR010699">
    <property type="entry name" value="DUF1275"/>
</dbReference>
<accession>A0A0H1BGC6</accession>
<keyword evidence="4" id="KW-1185">Reference proteome</keyword>
<gene>
    <name evidence="3" type="ORF">EMPG_14060</name>
</gene>
<sequence length="326" mass="35464">MDPGNMHVCNAGKCVRASCMLIPTGDTKALFYSSDGGDFKAIAEGRPLNIRMAIAQQQNELPNCGNHISPPISHIMNSKELSVQFSPAVPNAQEDRDFSKPRRSENDLPHLSRNSSFTFVDPESCIPNLPWHRRLSDHLKEEVDPAWSDLLLLACSFASGVIDSLAFKAWGSFANMQTGNIVFLALGVSGEPEPTLRWPKCLIAIAAFLLGILFFIHGSRLLNPLRRSTLITSFTIQTLAILLASTLVQTGLVHHHQQPAHGSAPNAGPDPGPGRIAWMQMIPISLLAFQAGGQIITSRLLKMDEESANRLVWCIVCGRDGVGSAI</sequence>
<feature type="compositionally biased region" description="Basic and acidic residues" evidence="1">
    <location>
        <begin position="93"/>
        <end position="110"/>
    </location>
</feature>
<evidence type="ECO:0008006" key="5">
    <source>
        <dbReference type="Google" id="ProtNLM"/>
    </source>
</evidence>
<evidence type="ECO:0000313" key="4">
    <source>
        <dbReference type="Proteomes" id="UP000053573"/>
    </source>
</evidence>
<dbReference type="PANTHER" id="PTHR37488:SF6">
    <property type="entry name" value="DUF1275 DOMAIN PROTEIN (AFU_ORTHOLOGUE AFUA_3G07550)"/>
    <property type="match status" value="1"/>
</dbReference>
<keyword evidence="2" id="KW-0812">Transmembrane</keyword>
<feature type="region of interest" description="Disordered" evidence="1">
    <location>
        <begin position="90"/>
        <end position="110"/>
    </location>
</feature>
<evidence type="ECO:0000256" key="1">
    <source>
        <dbReference type="SAM" id="MobiDB-lite"/>
    </source>
</evidence>
<keyword evidence="2" id="KW-1133">Transmembrane helix</keyword>
<organism evidence="3 4">
    <name type="scientific">Blastomyces silverae</name>
    <dbReference type="NCBI Taxonomy" id="2060906"/>
    <lineage>
        <taxon>Eukaryota</taxon>
        <taxon>Fungi</taxon>
        <taxon>Dikarya</taxon>
        <taxon>Ascomycota</taxon>
        <taxon>Pezizomycotina</taxon>
        <taxon>Eurotiomycetes</taxon>
        <taxon>Eurotiomycetidae</taxon>
        <taxon>Onygenales</taxon>
        <taxon>Ajellomycetaceae</taxon>
        <taxon>Blastomyces</taxon>
    </lineage>
</organism>
<feature type="transmembrane region" description="Helical" evidence="2">
    <location>
        <begin position="234"/>
        <end position="256"/>
    </location>
</feature>
<dbReference type="Pfam" id="PF06912">
    <property type="entry name" value="DUF1275"/>
    <property type="match status" value="1"/>
</dbReference>
<dbReference type="PANTHER" id="PTHR37488">
    <property type="entry name" value="DUF1275 DOMAIN-CONTAINING PROTEIN"/>
    <property type="match status" value="1"/>
</dbReference>
<feature type="transmembrane region" description="Helical" evidence="2">
    <location>
        <begin position="202"/>
        <end position="222"/>
    </location>
</feature>
<dbReference type="OrthoDB" id="5223589at2759"/>
<keyword evidence="2" id="KW-0472">Membrane</keyword>
<protein>
    <recommendedName>
        <fullName evidence="5">DUF1275 domain-containing protein</fullName>
    </recommendedName>
</protein>
<dbReference type="AlphaFoldDB" id="A0A0H1BGC6"/>
<evidence type="ECO:0000256" key="2">
    <source>
        <dbReference type="SAM" id="Phobius"/>
    </source>
</evidence>
<name>A0A0H1BGC6_9EURO</name>
<dbReference type="Proteomes" id="UP000053573">
    <property type="component" value="Unassembled WGS sequence"/>
</dbReference>
<evidence type="ECO:0000313" key="3">
    <source>
        <dbReference type="EMBL" id="KLJ10559.1"/>
    </source>
</evidence>